<comment type="caution">
    <text evidence="1">The sequence shown here is derived from an EMBL/GenBank/DDBJ whole genome shotgun (WGS) entry which is preliminary data.</text>
</comment>
<accession>A0A645ADD5</accession>
<gene>
    <name evidence="1" type="ORF">SDC9_97936</name>
</gene>
<name>A0A645ADD5_9ZZZZ</name>
<protein>
    <submittedName>
        <fullName evidence="1">Uncharacterized protein</fullName>
    </submittedName>
</protein>
<proteinExistence type="predicted"/>
<dbReference type="EMBL" id="VSSQ01013299">
    <property type="protein sequence ID" value="MPM51189.1"/>
    <property type="molecule type" value="Genomic_DNA"/>
</dbReference>
<sequence>MRNHMIPVFVFPFELCVDGRAGGFRVLRVNEAEEETAELVVREFDKRHGAEGMCAFE</sequence>
<dbReference type="AlphaFoldDB" id="A0A645ADD5"/>
<evidence type="ECO:0000313" key="1">
    <source>
        <dbReference type="EMBL" id="MPM51189.1"/>
    </source>
</evidence>
<organism evidence="1">
    <name type="scientific">bioreactor metagenome</name>
    <dbReference type="NCBI Taxonomy" id="1076179"/>
    <lineage>
        <taxon>unclassified sequences</taxon>
        <taxon>metagenomes</taxon>
        <taxon>ecological metagenomes</taxon>
    </lineage>
</organism>
<reference evidence="1" key="1">
    <citation type="submission" date="2019-08" db="EMBL/GenBank/DDBJ databases">
        <authorList>
            <person name="Kucharzyk K."/>
            <person name="Murdoch R.W."/>
            <person name="Higgins S."/>
            <person name="Loffler F."/>
        </authorList>
    </citation>
    <scope>NUCLEOTIDE SEQUENCE</scope>
</reference>